<organism evidence="3 4">
    <name type="scientific">Hymenobacter aranciens</name>
    <dbReference type="NCBI Taxonomy" id="3063996"/>
    <lineage>
        <taxon>Bacteria</taxon>
        <taxon>Pseudomonadati</taxon>
        <taxon>Bacteroidota</taxon>
        <taxon>Cytophagia</taxon>
        <taxon>Cytophagales</taxon>
        <taxon>Hymenobacteraceae</taxon>
        <taxon>Hymenobacter</taxon>
    </lineage>
</organism>
<dbReference type="Proteomes" id="UP001176429">
    <property type="component" value="Unassembled WGS sequence"/>
</dbReference>
<dbReference type="SUPFAM" id="SSF48452">
    <property type="entry name" value="TPR-like"/>
    <property type="match status" value="1"/>
</dbReference>
<comment type="caution">
    <text evidence="3">The sequence shown here is derived from an EMBL/GenBank/DDBJ whole genome shotgun (WGS) entry which is preliminary data.</text>
</comment>
<evidence type="ECO:0000313" key="3">
    <source>
        <dbReference type="EMBL" id="MDO7873165.1"/>
    </source>
</evidence>
<feature type="chain" id="PRO_5047374495" evidence="2">
    <location>
        <begin position="24"/>
        <end position="213"/>
    </location>
</feature>
<evidence type="ECO:0000256" key="2">
    <source>
        <dbReference type="SAM" id="SignalP"/>
    </source>
</evidence>
<proteinExistence type="predicted"/>
<feature type="region of interest" description="Disordered" evidence="1">
    <location>
        <begin position="191"/>
        <end position="213"/>
    </location>
</feature>
<dbReference type="RefSeq" id="WP_305004481.1">
    <property type="nucleotide sequence ID" value="NZ_JAUQSY010000001.1"/>
</dbReference>
<name>A0ABT9B4I3_9BACT</name>
<dbReference type="InterPro" id="IPR011990">
    <property type="entry name" value="TPR-like_helical_dom_sf"/>
</dbReference>
<evidence type="ECO:0000313" key="4">
    <source>
        <dbReference type="Proteomes" id="UP001176429"/>
    </source>
</evidence>
<reference evidence="3" key="1">
    <citation type="submission" date="2023-07" db="EMBL/GenBank/DDBJ databases">
        <authorList>
            <person name="Kim M.K."/>
        </authorList>
    </citation>
    <scope>NUCLEOTIDE SEQUENCE</scope>
    <source>
        <strain evidence="3">ASUV-10-1</strain>
    </source>
</reference>
<protein>
    <submittedName>
        <fullName evidence="3">Tetratricopeptide repeat protein</fullName>
    </submittedName>
</protein>
<gene>
    <name evidence="3" type="ORF">Q5H93_00350</name>
</gene>
<keyword evidence="2" id="KW-0732">Signal</keyword>
<keyword evidence="4" id="KW-1185">Reference proteome</keyword>
<evidence type="ECO:0000256" key="1">
    <source>
        <dbReference type="SAM" id="MobiDB-lite"/>
    </source>
</evidence>
<sequence>MSTFFVRLGCWVLLLAGSFQAWSQGAGKNYRHGPNDSLLAQLKRPSTPDTMRVLLLSQLGALASRTDLAAAKGYGEQAIALGQRIGYRKHEAKNLSNLAAMYYNSGNYPAAQRYFTASIVLAKQQKLPTTIGFGYVGLANVASALGDHRRALQHFEEARQYFVTDQPNQAAAQGQMLILGNMANEYVDLNDLPEHAPPATGPATRPREPANGP</sequence>
<dbReference type="EMBL" id="JAUQSY010000001">
    <property type="protein sequence ID" value="MDO7873165.1"/>
    <property type="molecule type" value="Genomic_DNA"/>
</dbReference>
<dbReference type="Gene3D" id="1.25.40.10">
    <property type="entry name" value="Tetratricopeptide repeat domain"/>
    <property type="match status" value="1"/>
</dbReference>
<dbReference type="InterPro" id="IPR019734">
    <property type="entry name" value="TPR_rpt"/>
</dbReference>
<dbReference type="Pfam" id="PF13424">
    <property type="entry name" value="TPR_12"/>
    <property type="match status" value="1"/>
</dbReference>
<feature type="signal peptide" evidence="2">
    <location>
        <begin position="1"/>
        <end position="23"/>
    </location>
</feature>
<dbReference type="SMART" id="SM00028">
    <property type="entry name" value="TPR"/>
    <property type="match status" value="2"/>
</dbReference>
<accession>A0ABT9B4I3</accession>